<feature type="binding site" evidence="2">
    <location>
        <position position="155"/>
    </location>
    <ligand>
        <name>Mn(2+)</name>
        <dbReference type="ChEBI" id="CHEBI:29035"/>
        <label>2</label>
    </ligand>
</feature>
<dbReference type="Gene3D" id="3.40.630.10">
    <property type="entry name" value="Zn peptidases"/>
    <property type="match status" value="1"/>
</dbReference>
<gene>
    <name evidence="5" type="ORF">SAMN05421847_0689</name>
</gene>
<organism evidence="5 6">
    <name type="scientific">Halpernia humi</name>
    <dbReference type="NCBI Taxonomy" id="493375"/>
    <lineage>
        <taxon>Bacteria</taxon>
        <taxon>Pseudomonadati</taxon>
        <taxon>Bacteroidota</taxon>
        <taxon>Flavobacteriia</taxon>
        <taxon>Flavobacteriales</taxon>
        <taxon>Weeksellaceae</taxon>
        <taxon>Chryseobacterium group</taxon>
        <taxon>Halpernia</taxon>
    </lineage>
</organism>
<dbReference type="NCBIfam" id="TIGR01891">
    <property type="entry name" value="amidohydrolases"/>
    <property type="match status" value="1"/>
</dbReference>
<evidence type="ECO:0000256" key="2">
    <source>
        <dbReference type="PIRSR" id="PIRSR005962-1"/>
    </source>
</evidence>
<feature type="coiled-coil region" evidence="3">
    <location>
        <begin position="252"/>
        <end position="279"/>
    </location>
</feature>
<dbReference type="SUPFAM" id="SSF53187">
    <property type="entry name" value="Zn-dependent exopeptidases"/>
    <property type="match status" value="1"/>
</dbReference>
<dbReference type="Proteomes" id="UP000236738">
    <property type="component" value="Unassembled WGS sequence"/>
</dbReference>
<keyword evidence="6" id="KW-1185">Reference proteome</keyword>
<evidence type="ECO:0000313" key="6">
    <source>
        <dbReference type="Proteomes" id="UP000236738"/>
    </source>
</evidence>
<keyword evidence="3" id="KW-0175">Coiled coil</keyword>
<dbReference type="SUPFAM" id="SSF55031">
    <property type="entry name" value="Bacterial exopeptidase dimerisation domain"/>
    <property type="match status" value="1"/>
</dbReference>
<keyword evidence="2" id="KW-0464">Manganese</keyword>
<feature type="binding site" evidence="2">
    <location>
        <position position="350"/>
    </location>
    <ligand>
        <name>Mn(2+)</name>
        <dbReference type="ChEBI" id="CHEBI:29035"/>
        <label>2</label>
    </ligand>
</feature>
<evidence type="ECO:0000256" key="1">
    <source>
        <dbReference type="ARBA" id="ARBA00022801"/>
    </source>
</evidence>
<dbReference type="PIRSF" id="PIRSF005962">
    <property type="entry name" value="Pept_M20D_amidohydro"/>
    <property type="match status" value="1"/>
</dbReference>
<dbReference type="Pfam" id="PF01546">
    <property type="entry name" value="Peptidase_M20"/>
    <property type="match status" value="1"/>
</dbReference>
<dbReference type="GO" id="GO:0016787">
    <property type="term" value="F:hydrolase activity"/>
    <property type="evidence" value="ECO:0007669"/>
    <property type="project" value="UniProtKB-KW"/>
</dbReference>
<keyword evidence="2" id="KW-0479">Metal-binding</keyword>
<dbReference type="InterPro" id="IPR017439">
    <property type="entry name" value="Amidohydrolase"/>
</dbReference>
<feature type="domain" description="Peptidase M20 dimerisation" evidence="4">
    <location>
        <begin position="180"/>
        <end position="276"/>
    </location>
</feature>
<evidence type="ECO:0000256" key="3">
    <source>
        <dbReference type="SAM" id="Coils"/>
    </source>
</evidence>
<keyword evidence="1 5" id="KW-0378">Hydrolase</keyword>
<dbReference type="InterPro" id="IPR036264">
    <property type="entry name" value="Bact_exopeptidase_dim_dom"/>
</dbReference>
<dbReference type="OrthoDB" id="9776731at2"/>
<proteinExistence type="predicted"/>
<dbReference type="GO" id="GO:0046872">
    <property type="term" value="F:metal ion binding"/>
    <property type="evidence" value="ECO:0007669"/>
    <property type="project" value="UniProtKB-KW"/>
</dbReference>
<comment type="cofactor">
    <cofactor evidence="2">
        <name>Mn(2+)</name>
        <dbReference type="ChEBI" id="CHEBI:29035"/>
    </cofactor>
    <text evidence="2">The Mn(2+) ion enhances activity.</text>
</comment>
<dbReference type="PANTHER" id="PTHR11014">
    <property type="entry name" value="PEPTIDASE M20 FAMILY MEMBER"/>
    <property type="match status" value="1"/>
</dbReference>
<protein>
    <submittedName>
        <fullName evidence="5">Amidohydrolase</fullName>
    </submittedName>
</protein>
<dbReference type="InterPro" id="IPR002933">
    <property type="entry name" value="Peptidase_M20"/>
</dbReference>
<evidence type="ECO:0000259" key="4">
    <source>
        <dbReference type="Pfam" id="PF07687"/>
    </source>
</evidence>
<dbReference type="Gene3D" id="3.30.70.360">
    <property type="match status" value="1"/>
</dbReference>
<evidence type="ECO:0000313" key="5">
    <source>
        <dbReference type="EMBL" id="SEF70819.1"/>
    </source>
</evidence>
<dbReference type="RefSeq" id="WP_103912691.1">
    <property type="nucleotide sequence ID" value="NZ_FNUS01000001.1"/>
</dbReference>
<feature type="binding site" evidence="2">
    <location>
        <position position="94"/>
    </location>
    <ligand>
        <name>Mn(2+)</name>
        <dbReference type="ChEBI" id="CHEBI:29035"/>
        <label>2</label>
    </ligand>
</feature>
<sequence length="378" mass="43006">MNDILELRRHLHRNPELSGKEYETAKTISAFLKKYQPDELLENLGNGTGIIAVYLPEKEVKQTILFRCELDALPIQEINNFEHKSLFNNVSHKCGHDGHMSLMCLFAKKIAMQKMKHTKLLLLFQPAEENGEGAVAIIADERFKKLNPDKVFALHNIPGAEMHEVLVKNNTFTCAVNSIIIKLHGKTSHAAEPQNGHNPAVAISEIIQEFQKKTQDNPDKEKFTVMTPIYINMGTKDHGISAGFGEIHYTFRRNANREMKELETELETIAREIAQKHHLKPEISWTQKFSANENAPEVVDFVRNAAKELNFKITEKKYPFTFGEDFGIFTEHYKGAMFGLGSGIDTPALHNPDYDWPDELTETGAELFYKISQQIDAQ</sequence>
<dbReference type="InterPro" id="IPR011650">
    <property type="entry name" value="Peptidase_M20_dimer"/>
</dbReference>
<feature type="binding site" evidence="2">
    <location>
        <position position="129"/>
    </location>
    <ligand>
        <name>Mn(2+)</name>
        <dbReference type="ChEBI" id="CHEBI:29035"/>
        <label>2</label>
    </ligand>
</feature>
<feature type="binding site" evidence="2">
    <location>
        <position position="96"/>
    </location>
    <ligand>
        <name>Mn(2+)</name>
        <dbReference type="ChEBI" id="CHEBI:29035"/>
        <label>2</label>
    </ligand>
</feature>
<dbReference type="PANTHER" id="PTHR11014:SF169">
    <property type="entry name" value="CLAN MH, FAMILY M20, PEPTIDASE T-LIKE METALLOPEPTIDASE"/>
    <property type="match status" value="1"/>
</dbReference>
<dbReference type="AlphaFoldDB" id="A0A1H5U763"/>
<name>A0A1H5U763_9FLAO</name>
<reference evidence="6" key="1">
    <citation type="submission" date="2016-10" db="EMBL/GenBank/DDBJ databases">
        <authorList>
            <person name="Varghese N."/>
            <person name="Submissions S."/>
        </authorList>
    </citation>
    <scope>NUCLEOTIDE SEQUENCE [LARGE SCALE GENOMIC DNA]</scope>
    <source>
        <strain evidence="6">DSM 21580</strain>
    </source>
</reference>
<dbReference type="Pfam" id="PF07687">
    <property type="entry name" value="M20_dimer"/>
    <property type="match status" value="1"/>
</dbReference>
<dbReference type="EMBL" id="FNUS01000001">
    <property type="protein sequence ID" value="SEF70819.1"/>
    <property type="molecule type" value="Genomic_DNA"/>
</dbReference>
<accession>A0A1H5U763</accession>